<dbReference type="PANTHER" id="PTHR43280">
    <property type="entry name" value="ARAC-FAMILY TRANSCRIPTIONAL REGULATOR"/>
    <property type="match status" value="1"/>
</dbReference>
<evidence type="ECO:0000259" key="4">
    <source>
        <dbReference type="PROSITE" id="PS01124"/>
    </source>
</evidence>
<protein>
    <submittedName>
        <fullName evidence="5">Transcriptional regulator</fullName>
    </submittedName>
</protein>
<dbReference type="AlphaFoldDB" id="A0A917DYT3"/>
<evidence type="ECO:0000256" key="2">
    <source>
        <dbReference type="ARBA" id="ARBA00023125"/>
    </source>
</evidence>
<dbReference type="InterPro" id="IPR018060">
    <property type="entry name" value="HTH_AraC"/>
</dbReference>
<dbReference type="EMBL" id="BMKK01000015">
    <property type="protein sequence ID" value="GGD79689.1"/>
    <property type="molecule type" value="Genomic_DNA"/>
</dbReference>
<keyword evidence="1" id="KW-0805">Transcription regulation</keyword>
<dbReference type="SMART" id="SM00342">
    <property type="entry name" value="HTH_ARAC"/>
    <property type="match status" value="1"/>
</dbReference>
<organism evidence="5 6">
    <name type="scientific">Emticicia aquatilis</name>
    <dbReference type="NCBI Taxonomy" id="1537369"/>
    <lineage>
        <taxon>Bacteria</taxon>
        <taxon>Pseudomonadati</taxon>
        <taxon>Bacteroidota</taxon>
        <taxon>Cytophagia</taxon>
        <taxon>Cytophagales</taxon>
        <taxon>Leadbetterellaceae</taxon>
        <taxon>Emticicia</taxon>
    </lineage>
</organism>
<comment type="caution">
    <text evidence="5">The sequence shown here is derived from an EMBL/GenBank/DDBJ whole genome shotgun (WGS) entry which is preliminary data.</text>
</comment>
<dbReference type="InterPro" id="IPR020449">
    <property type="entry name" value="Tscrpt_reg_AraC-type_HTH"/>
</dbReference>
<sequence>MKHIFNQYSKNETVILIKNEIDFQRTGNQSDNPTKYYTIVWNRGNNQKVLIDNIAYDFTSNTILPIMMSQTFKFERSQDLVIWQFNREFYCVVDHDSEVGCVGFVFYGPSQTMFIKLYEEDIIKMQKLLEVFEDEFESEEDIKGGMLRMLLVRLIINITRLAKKQYLGTEEVNEEKFNLIRQFNMLVERHFRKEHQVSFYANLLHKSPKTVANTFSLYNKKTPLQTIHERIITEAKRLFYFTDKSVKEIADDLGFEDAAHFSKFFKNYTSINPSELRKTSQQSN</sequence>
<dbReference type="SUPFAM" id="SSF46689">
    <property type="entry name" value="Homeodomain-like"/>
    <property type="match status" value="1"/>
</dbReference>
<dbReference type="GO" id="GO:0003700">
    <property type="term" value="F:DNA-binding transcription factor activity"/>
    <property type="evidence" value="ECO:0007669"/>
    <property type="project" value="InterPro"/>
</dbReference>
<reference evidence="5" key="1">
    <citation type="journal article" date="2014" name="Int. J. Syst. Evol. Microbiol.">
        <title>Complete genome sequence of Corynebacterium casei LMG S-19264T (=DSM 44701T), isolated from a smear-ripened cheese.</title>
        <authorList>
            <consortium name="US DOE Joint Genome Institute (JGI-PGF)"/>
            <person name="Walter F."/>
            <person name="Albersmeier A."/>
            <person name="Kalinowski J."/>
            <person name="Ruckert C."/>
        </authorList>
    </citation>
    <scope>NUCLEOTIDE SEQUENCE</scope>
    <source>
        <strain evidence="5">CGMCC 1.15958</strain>
    </source>
</reference>
<dbReference type="PROSITE" id="PS01124">
    <property type="entry name" value="HTH_ARAC_FAMILY_2"/>
    <property type="match status" value="1"/>
</dbReference>
<evidence type="ECO:0000256" key="1">
    <source>
        <dbReference type="ARBA" id="ARBA00023015"/>
    </source>
</evidence>
<evidence type="ECO:0000256" key="3">
    <source>
        <dbReference type="ARBA" id="ARBA00023163"/>
    </source>
</evidence>
<dbReference type="Gene3D" id="1.10.10.60">
    <property type="entry name" value="Homeodomain-like"/>
    <property type="match status" value="1"/>
</dbReference>
<feature type="domain" description="HTH araC/xylS-type" evidence="4">
    <location>
        <begin position="181"/>
        <end position="279"/>
    </location>
</feature>
<keyword evidence="2" id="KW-0238">DNA-binding</keyword>
<dbReference type="Proteomes" id="UP000609064">
    <property type="component" value="Unassembled WGS sequence"/>
</dbReference>
<dbReference type="RefSeq" id="WP_188770597.1">
    <property type="nucleotide sequence ID" value="NZ_BMKK01000015.1"/>
</dbReference>
<dbReference type="Pfam" id="PF12833">
    <property type="entry name" value="HTH_18"/>
    <property type="match status" value="1"/>
</dbReference>
<proteinExistence type="predicted"/>
<keyword evidence="6" id="KW-1185">Reference proteome</keyword>
<keyword evidence="3" id="KW-0804">Transcription</keyword>
<dbReference type="GO" id="GO:0043565">
    <property type="term" value="F:sequence-specific DNA binding"/>
    <property type="evidence" value="ECO:0007669"/>
    <property type="project" value="InterPro"/>
</dbReference>
<dbReference type="PANTHER" id="PTHR43280:SF32">
    <property type="entry name" value="TRANSCRIPTIONAL REGULATORY PROTEIN"/>
    <property type="match status" value="1"/>
</dbReference>
<reference evidence="5" key="2">
    <citation type="submission" date="2020-09" db="EMBL/GenBank/DDBJ databases">
        <authorList>
            <person name="Sun Q."/>
            <person name="Zhou Y."/>
        </authorList>
    </citation>
    <scope>NUCLEOTIDE SEQUENCE</scope>
    <source>
        <strain evidence="5">CGMCC 1.15958</strain>
    </source>
</reference>
<gene>
    <name evidence="5" type="ORF">GCM10011514_49600</name>
</gene>
<dbReference type="PRINTS" id="PR00032">
    <property type="entry name" value="HTHARAC"/>
</dbReference>
<evidence type="ECO:0000313" key="5">
    <source>
        <dbReference type="EMBL" id="GGD79689.1"/>
    </source>
</evidence>
<dbReference type="InterPro" id="IPR009057">
    <property type="entry name" value="Homeodomain-like_sf"/>
</dbReference>
<accession>A0A917DYT3</accession>
<evidence type="ECO:0000313" key="6">
    <source>
        <dbReference type="Proteomes" id="UP000609064"/>
    </source>
</evidence>
<name>A0A917DYT3_9BACT</name>